<evidence type="ECO:0000256" key="2">
    <source>
        <dbReference type="ARBA" id="ARBA00023015"/>
    </source>
</evidence>
<feature type="region of interest" description="Disordered" evidence="7">
    <location>
        <begin position="885"/>
        <end position="939"/>
    </location>
</feature>
<feature type="region of interest" description="Disordered" evidence="7">
    <location>
        <begin position="235"/>
        <end position="370"/>
    </location>
</feature>
<feature type="compositionally biased region" description="Basic and acidic residues" evidence="7">
    <location>
        <begin position="316"/>
        <end position="327"/>
    </location>
</feature>
<feature type="compositionally biased region" description="Low complexity" evidence="7">
    <location>
        <begin position="1358"/>
        <end position="1379"/>
    </location>
</feature>
<proteinExistence type="predicted"/>
<feature type="compositionally biased region" description="Low complexity" evidence="7">
    <location>
        <begin position="900"/>
        <end position="913"/>
    </location>
</feature>
<feature type="region of interest" description="Disordered" evidence="7">
    <location>
        <begin position="1095"/>
        <end position="1154"/>
    </location>
</feature>
<dbReference type="PROSITE" id="PS50960">
    <property type="entry name" value="HTH_PSQ"/>
    <property type="match status" value="2"/>
</dbReference>
<feature type="compositionally biased region" description="Basic and acidic residues" evidence="7">
    <location>
        <begin position="273"/>
        <end position="286"/>
    </location>
</feature>
<protein>
    <submittedName>
        <fullName evidence="10">Mushroom body large-type Kenyon cell-specific protein 1 isoform X8</fullName>
    </submittedName>
</protein>
<name>A0A6J3JWP5_9HYME</name>
<dbReference type="PANTHER" id="PTHR21545">
    <property type="entry name" value="TRANSCRIPTION FACTOR MLR1/2"/>
    <property type="match status" value="1"/>
</dbReference>
<feature type="domain" description="HTH psq-type" evidence="8">
    <location>
        <begin position="928"/>
        <end position="980"/>
    </location>
</feature>
<dbReference type="CTD" id="44936"/>
<evidence type="ECO:0000256" key="5">
    <source>
        <dbReference type="ARBA" id="ARBA00023242"/>
    </source>
</evidence>
<dbReference type="GO" id="GO:0003677">
    <property type="term" value="F:DNA binding"/>
    <property type="evidence" value="ECO:0007669"/>
    <property type="project" value="UniProtKB-UniRule"/>
</dbReference>
<feature type="compositionally biased region" description="Low complexity" evidence="7">
    <location>
        <begin position="734"/>
        <end position="750"/>
    </location>
</feature>
<feature type="compositionally biased region" description="Basic and acidic residues" evidence="7">
    <location>
        <begin position="1279"/>
        <end position="1312"/>
    </location>
</feature>
<feature type="DNA-binding region" description="H-T-H motif" evidence="6">
    <location>
        <begin position="591"/>
        <end position="611"/>
    </location>
</feature>
<evidence type="ECO:0000256" key="6">
    <source>
        <dbReference type="PROSITE-ProRule" id="PRU00320"/>
    </source>
</evidence>
<evidence type="ECO:0000256" key="1">
    <source>
        <dbReference type="ARBA" id="ARBA00004123"/>
    </source>
</evidence>
<evidence type="ECO:0000256" key="4">
    <source>
        <dbReference type="ARBA" id="ARBA00023163"/>
    </source>
</evidence>
<feature type="compositionally biased region" description="Basic residues" evidence="7">
    <location>
        <begin position="120"/>
        <end position="129"/>
    </location>
</feature>
<feature type="compositionally biased region" description="Basic and acidic residues" evidence="7">
    <location>
        <begin position="154"/>
        <end position="170"/>
    </location>
</feature>
<evidence type="ECO:0000313" key="10">
    <source>
        <dbReference type="RefSeq" id="XP_033344614.1"/>
    </source>
</evidence>
<gene>
    <name evidence="10" type="primary">LOC117230847</name>
</gene>
<comment type="subcellular location">
    <subcellularLocation>
        <location evidence="1 6">Nucleus</location>
    </subcellularLocation>
</comment>
<evidence type="ECO:0000313" key="9">
    <source>
        <dbReference type="Proteomes" id="UP000504631"/>
    </source>
</evidence>
<dbReference type="SUPFAM" id="SSF46689">
    <property type="entry name" value="Homeodomain-like"/>
    <property type="match status" value="2"/>
</dbReference>
<feature type="compositionally biased region" description="Basic and acidic residues" evidence="7">
    <location>
        <begin position="1255"/>
        <end position="1264"/>
    </location>
</feature>
<reference evidence="10" key="1">
    <citation type="submission" date="2025-08" db="UniProtKB">
        <authorList>
            <consortium name="RefSeq"/>
        </authorList>
    </citation>
    <scope>IDENTIFICATION</scope>
    <source>
        <tissue evidence="10">Muscle</tissue>
    </source>
</reference>
<evidence type="ECO:0000256" key="3">
    <source>
        <dbReference type="ARBA" id="ARBA00023125"/>
    </source>
</evidence>
<dbReference type="FunFam" id="1.10.10.60:FF:000019">
    <property type="entry name" value="Ligand-dependent corepressor isoform 1"/>
    <property type="match status" value="1"/>
</dbReference>
<dbReference type="GO" id="GO:0006357">
    <property type="term" value="P:regulation of transcription by RNA polymerase II"/>
    <property type="evidence" value="ECO:0007669"/>
    <property type="project" value="TreeGrafter"/>
</dbReference>
<feature type="compositionally biased region" description="Polar residues" evidence="7">
    <location>
        <begin position="1398"/>
        <end position="1418"/>
    </location>
</feature>
<keyword evidence="4" id="KW-0804">Transcription</keyword>
<organism evidence="9 10">
    <name type="scientific">Bombus vosnesenskii</name>
    <dbReference type="NCBI Taxonomy" id="207650"/>
    <lineage>
        <taxon>Eukaryota</taxon>
        <taxon>Metazoa</taxon>
        <taxon>Ecdysozoa</taxon>
        <taxon>Arthropoda</taxon>
        <taxon>Hexapoda</taxon>
        <taxon>Insecta</taxon>
        <taxon>Pterygota</taxon>
        <taxon>Neoptera</taxon>
        <taxon>Endopterygota</taxon>
        <taxon>Hymenoptera</taxon>
        <taxon>Apocrita</taxon>
        <taxon>Aculeata</taxon>
        <taxon>Apoidea</taxon>
        <taxon>Anthophila</taxon>
        <taxon>Apidae</taxon>
        <taxon>Bombus</taxon>
        <taxon>Pyrobombus</taxon>
    </lineage>
</organism>
<sequence length="1428" mass="156036">MALYQTTRRLDIQCLERVAEELMGRRRWKQYQDTLYSGTRSSESVTAQPHHRLYPAFSSSCDPVVPGNLEQIGSRPLHPASSSLPTTITTTTTVPPAITTTTAATTATTTGPIKQESLQRHHLQNHHHLQPSAVQDHHRHYQQQQQQQQQRQQRQQEDRRLRPDEIKVEVGEDEFANGVAREESATKTADTSTTTTVTTGTTTTSTTTTGTSILATSTATGTIATITTPNTTAVMTTGTTTIATRRRRKRRQNDGEATDDREDDEENEEEEDGRGQAEAEKRLKLDEDADRPVSPLRRENDRGSRDYPTANATDTEGTKERTEEVALERTPVTQGSLRVKTEEELQGVPSSGGGPTILTTPTPDSDAIRSGLPCREVEAAARNAVPPFLIGSRRTSPPPEDWKPLDKCYFCLDGKLPHDDQPPLSPQSDSSSSSRSAESPMSVQVDPMAASVVAAALTGTYPTLLPQWCLPPREAPLVGVQPHQDSATPADQPLDLSAKPKNSQDNNISLLEQQKIPLRMTAGIDPKSIFNSCYRAKPRMTGPVAAVAAAAAAAAGVGGVPVVGAGGGRRAYTEEELQAALRDIQSGKLGTRRAAVIYGIPRSTLRNKVDDKELSGAEEEKEVEKALLKPLLSLEDLVRFSALEGSGGDSLRTLLQRGHETGAEWPGLEHANIGPYIQKMLAAAAPFKGMETQDYRIPEVMRRLMSEDKRLNKSVNGDQSQPPHQQLHHHQPHSTHPQAQAQSQTQQQQQRGPMTNDDFNPNIEEEASDSAQGRAILKIPSYKPASTPGCSSKNGEPTSAAFAQGFAAATAASSPGLLERASPAFSGTSSPTNSLVGKTVAVNFRDVIAKSISVKFQEGQTVATAGMPGCQPAGVVQSQQAIMTDPSPFKRGRYTPPQPASQQAQSQAKPQAQEANKPKPATGGKGTRPKRGKYRNYDRDSLVEAVRAVQRGEMSVHRAGSYYGVPHSTLEYKVKERHLMRPRKRDQKQSDDKTKETSAVAAAAAAANIRPGTADKKPQLKPQKPFTSPGGIPGPNGIKMPPFIEGMPHLPFTPFNFWSPPPFMPSPFMAGAPNVPTILPEQYFATSRIRGLQEQQRNAAMVQQQQQHQQRDRDGIGVAAGTAESPGTSNSRSTPMSKAPREVSESLYDGSGANGSFLDNLIRSSLETGIPRDQRAMTDARNQQQSSSQQQLPESMRGKTLIDQLCRNSRRTPVSRLAQDSSEDESYRGPSTTGRPIPERPERVPTVDLSPSPSERGRNDDGSDRLTSPPTPLSISRAGSRDEDSTRDSRIDRSSREREVHNGGQEDRDRKTLTIQQPQQQQQLNHYPDLHNLYAVSTEKKSACDSKLIVDHSSQKTQQQQQQQQQPQQQQQQQPQQQQKEYDAVSGLVVQLQRGYNIGNNRSGEQTNSQQTTEQRGSVISMEDSVEQ</sequence>
<feature type="domain" description="HTH psq-type" evidence="8">
    <location>
        <begin position="563"/>
        <end position="615"/>
    </location>
</feature>
<feature type="compositionally biased region" description="Basic and acidic residues" evidence="7">
    <location>
        <begin position="296"/>
        <end position="305"/>
    </location>
</feature>
<feature type="compositionally biased region" description="Low complexity" evidence="7">
    <location>
        <begin position="1095"/>
        <end position="1108"/>
    </location>
</feature>
<feature type="compositionally biased region" description="Low complexity" evidence="7">
    <location>
        <begin position="426"/>
        <end position="442"/>
    </location>
</feature>
<feature type="compositionally biased region" description="Acidic residues" evidence="7">
    <location>
        <begin position="256"/>
        <end position="272"/>
    </location>
</feature>
<feature type="DNA-binding region" description="H-T-H motif" evidence="6">
    <location>
        <begin position="956"/>
        <end position="976"/>
    </location>
</feature>
<feature type="region of interest" description="Disordered" evidence="7">
    <location>
        <begin position="1175"/>
        <end position="1428"/>
    </location>
</feature>
<evidence type="ECO:0000259" key="8">
    <source>
        <dbReference type="PROSITE" id="PS50960"/>
    </source>
</evidence>
<dbReference type="RefSeq" id="XP_033344614.1">
    <property type="nucleotide sequence ID" value="XM_033488723.1"/>
</dbReference>
<feature type="region of interest" description="Disordered" evidence="7">
    <location>
        <begin position="70"/>
        <end position="209"/>
    </location>
</feature>
<dbReference type="GO" id="GO:0005634">
    <property type="term" value="C:nucleus"/>
    <property type="evidence" value="ECO:0007669"/>
    <property type="project" value="UniProtKB-SubCell"/>
</dbReference>
<feature type="region of interest" description="Disordered" evidence="7">
    <location>
        <begin position="975"/>
        <end position="1035"/>
    </location>
</feature>
<dbReference type="InterPro" id="IPR007889">
    <property type="entry name" value="HTH_Psq"/>
</dbReference>
<feature type="compositionally biased region" description="Polar residues" evidence="7">
    <location>
        <begin position="1125"/>
        <end position="1136"/>
    </location>
</feature>
<feature type="compositionally biased region" description="Low complexity" evidence="7">
    <location>
        <begin position="142"/>
        <end position="153"/>
    </location>
</feature>
<dbReference type="PANTHER" id="PTHR21545:SF13">
    <property type="entry name" value="ECDYSONE-INDUCED PROTEIN 93F, ISOFORM C"/>
    <property type="match status" value="1"/>
</dbReference>
<feature type="compositionally biased region" description="Low complexity" evidence="7">
    <location>
        <begin position="85"/>
        <end position="113"/>
    </location>
</feature>
<dbReference type="InterPro" id="IPR009057">
    <property type="entry name" value="Homeodomain-like_sf"/>
</dbReference>
<keyword evidence="9" id="KW-1185">Reference proteome</keyword>
<dbReference type="GeneID" id="117230847"/>
<keyword evidence="5 6" id="KW-0539">Nucleus</keyword>
<keyword evidence="3 6" id="KW-0238">DNA-binding</keyword>
<evidence type="ECO:0000256" key="7">
    <source>
        <dbReference type="SAM" id="MobiDB-lite"/>
    </source>
</evidence>
<feature type="region of interest" description="Disordered" evidence="7">
    <location>
        <begin position="476"/>
        <end position="505"/>
    </location>
</feature>
<feature type="compositionally biased region" description="Basic and acidic residues" evidence="7">
    <location>
        <begin position="1338"/>
        <end position="1354"/>
    </location>
</feature>
<dbReference type="Pfam" id="PF05225">
    <property type="entry name" value="HTH_psq"/>
    <property type="match status" value="2"/>
</dbReference>
<keyword evidence="2" id="KW-0805">Transcription regulation</keyword>
<dbReference type="Gene3D" id="1.10.10.60">
    <property type="entry name" value="Homeodomain-like"/>
    <property type="match status" value="2"/>
</dbReference>
<dbReference type="Proteomes" id="UP000504631">
    <property type="component" value="Unplaced"/>
</dbReference>
<feature type="compositionally biased region" description="Low complexity" evidence="7">
    <location>
        <begin position="186"/>
        <end position="209"/>
    </location>
</feature>
<feature type="region of interest" description="Disordered" evidence="7">
    <location>
        <begin position="712"/>
        <end position="772"/>
    </location>
</feature>
<feature type="compositionally biased region" description="Basic and acidic residues" evidence="7">
    <location>
        <begin position="987"/>
        <end position="996"/>
    </location>
</feature>
<feature type="region of interest" description="Disordered" evidence="7">
    <location>
        <begin position="414"/>
        <end position="443"/>
    </location>
</feature>
<accession>A0A6J3JWP5</accession>